<reference evidence="2" key="1">
    <citation type="journal article" date="2012" name="Nat. Biotechnol.">
        <title>Draft genome sequence of pigeonpea (Cajanus cajan), an orphan legume crop of resource-poor farmers.</title>
        <authorList>
            <person name="Varshney R.K."/>
            <person name="Chen W."/>
            <person name="Li Y."/>
            <person name="Bharti A.K."/>
            <person name="Saxena R.K."/>
            <person name="Schlueter J.A."/>
            <person name="Donoghue M.T."/>
            <person name="Azam S."/>
            <person name="Fan G."/>
            <person name="Whaley A.M."/>
            <person name="Farmer A.D."/>
            <person name="Sheridan J."/>
            <person name="Iwata A."/>
            <person name="Tuteja R."/>
            <person name="Penmetsa R.V."/>
            <person name="Wu W."/>
            <person name="Upadhyaya H.D."/>
            <person name="Yang S.P."/>
            <person name="Shah T."/>
            <person name="Saxena K.B."/>
            <person name="Michael T."/>
            <person name="McCombie W.R."/>
            <person name="Yang B."/>
            <person name="Zhang G."/>
            <person name="Yang H."/>
            <person name="Wang J."/>
            <person name="Spillane C."/>
            <person name="Cook D.R."/>
            <person name="May G.D."/>
            <person name="Xu X."/>
            <person name="Jackson S.A."/>
        </authorList>
    </citation>
    <scope>NUCLEOTIDE SEQUENCE [LARGE SCALE GENOMIC DNA]</scope>
</reference>
<dbReference type="Pfam" id="PF00078">
    <property type="entry name" value="RVT_1"/>
    <property type="match status" value="1"/>
</dbReference>
<dbReference type="InterPro" id="IPR043128">
    <property type="entry name" value="Rev_trsase/Diguanyl_cyclase"/>
</dbReference>
<accession>A0A151S538</accession>
<organism evidence="2 3">
    <name type="scientific">Cajanus cajan</name>
    <name type="common">Pigeon pea</name>
    <name type="synonym">Cajanus indicus</name>
    <dbReference type="NCBI Taxonomy" id="3821"/>
    <lineage>
        <taxon>Eukaryota</taxon>
        <taxon>Viridiplantae</taxon>
        <taxon>Streptophyta</taxon>
        <taxon>Embryophyta</taxon>
        <taxon>Tracheophyta</taxon>
        <taxon>Spermatophyta</taxon>
        <taxon>Magnoliopsida</taxon>
        <taxon>eudicotyledons</taxon>
        <taxon>Gunneridae</taxon>
        <taxon>Pentapetalae</taxon>
        <taxon>rosids</taxon>
        <taxon>fabids</taxon>
        <taxon>Fabales</taxon>
        <taxon>Fabaceae</taxon>
        <taxon>Papilionoideae</taxon>
        <taxon>50 kb inversion clade</taxon>
        <taxon>NPAAA clade</taxon>
        <taxon>indigoferoid/millettioid clade</taxon>
        <taxon>Phaseoleae</taxon>
        <taxon>Cajanus</taxon>
    </lineage>
</organism>
<dbReference type="PANTHER" id="PTHR24559">
    <property type="entry name" value="TRANSPOSON TY3-I GAG-POL POLYPROTEIN"/>
    <property type="match status" value="1"/>
</dbReference>
<sequence>MPGIDPSFHCHRLSVCRDAKPIAQKKRKMGGERAEAIKEETTKLLQAGFIKEVKYSTWLANVVMVKKPNGKWRMCTDYTDLYKACPKDANAGATYQRLMDKIFRRQIGTCMEVYMDDMVIKSASAKNHLRDLVAVFDEVRRYHMRLNPAKCTFGVAGGKFLGFMLSKRGIEANPDKC</sequence>
<dbReference type="CDD" id="cd01647">
    <property type="entry name" value="RT_LTR"/>
    <property type="match status" value="1"/>
</dbReference>
<evidence type="ECO:0000313" key="2">
    <source>
        <dbReference type="EMBL" id="KYP49940.1"/>
    </source>
</evidence>
<dbReference type="AlphaFoldDB" id="A0A151S538"/>
<dbReference type="SUPFAM" id="SSF56672">
    <property type="entry name" value="DNA/RNA polymerases"/>
    <property type="match status" value="1"/>
</dbReference>
<dbReference type="InterPro" id="IPR053134">
    <property type="entry name" value="RNA-dir_DNA_polymerase"/>
</dbReference>
<dbReference type="Proteomes" id="UP000075243">
    <property type="component" value="Unassembled WGS sequence"/>
</dbReference>
<evidence type="ECO:0000313" key="3">
    <source>
        <dbReference type="Proteomes" id="UP000075243"/>
    </source>
</evidence>
<dbReference type="Gramene" id="C.cajan_27443.t">
    <property type="protein sequence ID" value="C.cajan_27443.t"/>
    <property type="gene ID" value="C.cajan_27443"/>
</dbReference>
<dbReference type="EMBL" id="KQ483466">
    <property type="protein sequence ID" value="KYP49940.1"/>
    <property type="molecule type" value="Genomic_DNA"/>
</dbReference>
<proteinExistence type="predicted"/>
<dbReference type="Gene3D" id="3.30.70.270">
    <property type="match status" value="1"/>
</dbReference>
<dbReference type="InterPro" id="IPR043502">
    <property type="entry name" value="DNA/RNA_pol_sf"/>
</dbReference>
<name>A0A151S538_CAJCA</name>
<dbReference type="Gene3D" id="3.10.10.10">
    <property type="entry name" value="HIV Type 1 Reverse Transcriptase, subunit A, domain 1"/>
    <property type="match status" value="1"/>
</dbReference>
<evidence type="ECO:0000259" key="1">
    <source>
        <dbReference type="Pfam" id="PF00078"/>
    </source>
</evidence>
<keyword evidence="3" id="KW-1185">Reference proteome</keyword>
<dbReference type="InterPro" id="IPR000477">
    <property type="entry name" value="RT_dom"/>
</dbReference>
<gene>
    <name evidence="2" type="ORF">KK1_028331</name>
</gene>
<protein>
    <submittedName>
        <fullName evidence="2">Retrovirus-related Pol polyprotein from transposon 17.6</fullName>
    </submittedName>
</protein>
<dbReference type="PANTHER" id="PTHR24559:SF444">
    <property type="entry name" value="REVERSE TRANSCRIPTASE DOMAIN-CONTAINING PROTEIN"/>
    <property type="match status" value="1"/>
</dbReference>
<feature type="domain" description="Reverse transcriptase" evidence="1">
    <location>
        <begin position="89"/>
        <end position="164"/>
    </location>
</feature>